<feature type="domain" description="HTH tetR-type" evidence="5">
    <location>
        <begin position="6"/>
        <end position="66"/>
    </location>
</feature>
<keyword evidence="2 4" id="KW-0238">DNA-binding</keyword>
<dbReference type="Pfam" id="PF00440">
    <property type="entry name" value="TetR_N"/>
    <property type="match status" value="1"/>
</dbReference>
<dbReference type="SUPFAM" id="SSF48498">
    <property type="entry name" value="Tetracyclin repressor-like, C-terminal domain"/>
    <property type="match status" value="1"/>
</dbReference>
<dbReference type="Proteomes" id="UP000825799">
    <property type="component" value="Chromosome"/>
</dbReference>
<dbReference type="Gene3D" id="1.10.357.10">
    <property type="entry name" value="Tetracycline Repressor, domain 2"/>
    <property type="match status" value="1"/>
</dbReference>
<proteinExistence type="predicted"/>
<organism evidence="6 7">
    <name type="scientific">Devosia salina</name>
    <dbReference type="NCBI Taxonomy" id="2860336"/>
    <lineage>
        <taxon>Bacteria</taxon>
        <taxon>Pseudomonadati</taxon>
        <taxon>Pseudomonadota</taxon>
        <taxon>Alphaproteobacteria</taxon>
        <taxon>Hyphomicrobiales</taxon>
        <taxon>Devosiaceae</taxon>
        <taxon>Devosia</taxon>
    </lineage>
</organism>
<dbReference type="PRINTS" id="PR00455">
    <property type="entry name" value="HTHTETR"/>
</dbReference>
<name>A0ABX8WDQ4_9HYPH</name>
<dbReference type="RefSeq" id="WP_220304239.1">
    <property type="nucleotide sequence ID" value="NZ_CP080590.1"/>
</dbReference>
<gene>
    <name evidence="6" type="ORF">K1X15_14035</name>
</gene>
<dbReference type="InterPro" id="IPR009057">
    <property type="entry name" value="Homeodomain-like_sf"/>
</dbReference>
<dbReference type="PANTHER" id="PTHR30055:SF234">
    <property type="entry name" value="HTH-TYPE TRANSCRIPTIONAL REGULATOR BETI"/>
    <property type="match status" value="1"/>
</dbReference>
<reference evidence="6 7" key="1">
    <citation type="submission" date="2021-08" db="EMBL/GenBank/DDBJ databases">
        <title>Devosia salina sp. nov., isolated from the South China Sea sediment.</title>
        <authorList>
            <person name="Zhou Z."/>
        </authorList>
    </citation>
    <scope>NUCLEOTIDE SEQUENCE [LARGE SCALE GENOMIC DNA]</scope>
    <source>
        <strain evidence="6 7">SCS-3</strain>
    </source>
</reference>
<dbReference type="PROSITE" id="PS50977">
    <property type="entry name" value="HTH_TETR_2"/>
    <property type="match status" value="1"/>
</dbReference>
<keyword evidence="7" id="KW-1185">Reference proteome</keyword>
<dbReference type="SUPFAM" id="SSF46689">
    <property type="entry name" value="Homeodomain-like"/>
    <property type="match status" value="1"/>
</dbReference>
<dbReference type="InterPro" id="IPR001647">
    <property type="entry name" value="HTH_TetR"/>
</dbReference>
<evidence type="ECO:0000256" key="2">
    <source>
        <dbReference type="ARBA" id="ARBA00023125"/>
    </source>
</evidence>
<dbReference type="PROSITE" id="PS01081">
    <property type="entry name" value="HTH_TETR_1"/>
    <property type="match status" value="1"/>
</dbReference>
<dbReference type="EMBL" id="CP080590">
    <property type="protein sequence ID" value="QYO75744.1"/>
    <property type="molecule type" value="Genomic_DNA"/>
</dbReference>
<evidence type="ECO:0000256" key="1">
    <source>
        <dbReference type="ARBA" id="ARBA00023015"/>
    </source>
</evidence>
<protein>
    <submittedName>
        <fullName evidence="6">TetR/AcrR family transcriptional regulator</fullName>
    </submittedName>
</protein>
<evidence type="ECO:0000256" key="4">
    <source>
        <dbReference type="PROSITE-ProRule" id="PRU00335"/>
    </source>
</evidence>
<evidence type="ECO:0000256" key="3">
    <source>
        <dbReference type="ARBA" id="ARBA00023163"/>
    </source>
</evidence>
<keyword evidence="3" id="KW-0804">Transcription</keyword>
<dbReference type="PANTHER" id="PTHR30055">
    <property type="entry name" value="HTH-TYPE TRANSCRIPTIONAL REGULATOR RUTR"/>
    <property type="match status" value="1"/>
</dbReference>
<dbReference type="InterPro" id="IPR036271">
    <property type="entry name" value="Tet_transcr_reg_TetR-rel_C_sf"/>
</dbReference>
<evidence type="ECO:0000313" key="6">
    <source>
        <dbReference type="EMBL" id="QYO75744.1"/>
    </source>
</evidence>
<accession>A0ABX8WDQ4</accession>
<evidence type="ECO:0000313" key="7">
    <source>
        <dbReference type="Proteomes" id="UP000825799"/>
    </source>
</evidence>
<feature type="DNA-binding region" description="H-T-H motif" evidence="4">
    <location>
        <begin position="29"/>
        <end position="48"/>
    </location>
</feature>
<sequence length="190" mass="20443">MPKSAPDRRRQILDAALACFLAKGYLATSMSDIRQRSGASTGSIYHFFAGKAGLAEALLREAIAGWSERTVLPGQSAEADIKASVRGLALWGLAHPDQARFLDELRGLAMIDPELGAIRALLTEGHAAAAARFAQMQSEGTVRDLPFEIAHSLMLGPVYSYLRQAPPTAPDAAERIADLFADAAWQAVRR</sequence>
<evidence type="ECO:0000259" key="5">
    <source>
        <dbReference type="PROSITE" id="PS50977"/>
    </source>
</evidence>
<dbReference type="InterPro" id="IPR023772">
    <property type="entry name" value="DNA-bd_HTH_TetR-type_CS"/>
</dbReference>
<dbReference type="InterPro" id="IPR050109">
    <property type="entry name" value="HTH-type_TetR-like_transc_reg"/>
</dbReference>
<keyword evidence="1" id="KW-0805">Transcription regulation</keyword>